<proteinExistence type="predicted"/>
<dbReference type="EMBL" id="JAIZAY010000021">
    <property type="protein sequence ID" value="KAJ8021528.1"/>
    <property type="molecule type" value="Genomic_DNA"/>
</dbReference>
<comment type="caution">
    <text evidence="1">The sequence shown here is derived from an EMBL/GenBank/DDBJ whole genome shotgun (WGS) entry which is preliminary data.</text>
</comment>
<protein>
    <submittedName>
        <fullName evidence="1">Uncharacterized protein</fullName>
    </submittedName>
</protein>
<dbReference type="AlphaFoldDB" id="A0A9Q1BDL3"/>
<accession>A0A9Q1BDL3</accession>
<evidence type="ECO:0000313" key="1">
    <source>
        <dbReference type="EMBL" id="KAJ8021528.1"/>
    </source>
</evidence>
<dbReference type="Proteomes" id="UP001152320">
    <property type="component" value="Chromosome 21"/>
</dbReference>
<gene>
    <name evidence="1" type="ORF">HOLleu_38766</name>
</gene>
<keyword evidence="2" id="KW-1185">Reference proteome</keyword>
<reference evidence="1" key="1">
    <citation type="submission" date="2021-10" db="EMBL/GenBank/DDBJ databases">
        <title>Tropical sea cucumber genome reveals ecological adaptation and Cuvierian tubules defense mechanism.</title>
        <authorList>
            <person name="Chen T."/>
        </authorList>
    </citation>
    <scope>NUCLEOTIDE SEQUENCE</scope>
    <source>
        <strain evidence="1">Nanhai2018</strain>
        <tissue evidence="1">Muscle</tissue>
    </source>
</reference>
<organism evidence="1 2">
    <name type="scientific">Holothuria leucospilota</name>
    <name type="common">Black long sea cucumber</name>
    <name type="synonym">Mertensiothuria leucospilota</name>
    <dbReference type="NCBI Taxonomy" id="206669"/>
    <lineage>
        <taxon>Eukaryota</taxon>
        <taxon>Metazoa</taxon>
        <taxon>Echinodermata</taxon>
        <taxon>Eleutherozoa</taxon>
        <taxon>Echinozoa</taxon>
        <taxon>Holothuroidea</taxon>
        <taxon>Aspidochirotacea</taxon>
        <taxon>Aspidochirotida</taxon>
        <taxon>Holothuriidae</taxon>
        <taxon>Holothuria</taxon>
    </lineage>
</organism>
<name>A0A9Q1BDL3_HOLLE</name>
<evidence type="ECO:0000313" key="2">
    <source>
        <dbReference type="Proteomes" id="UP001152320"/>
    </source>
</evidence>
<sequence length="90" mass="10728">MQSYITNWLVLFVSYQKQVLVSSSYFQLLLREIVLQFRGIYLDHRLPTLSSHNARLYYALFNLVHCFKFDTHGKKSLWSKLDFSVLHITV</sequence>